<gene>
    <name evidence="2" type="ORF">FD16_GL000704</name>
</gene>
<evidence type="ECO:0000313" key="3">
    <source>
        <dbReference type="Proteomes" id="UP000051820"/>
    </source>
</evidence>
<dbReference type="SMART" id="SM00871">
    <property type="entry name" value="AraC_E_bind"/>
    <property type="match status" value="1"/>
</dbReference>
<keyword evidence="3" id="KW-1185">Reference proteome</keyword>
<accession>A0A0R1W0N8</accession>
<sequence length="161" mass="17464">MAEYKLENKEAFTVIGFGTTVQYGEGDDKFAHIARQKSQLWEDVAKKGQIGQLQQLATDPRMMAINEAVNQEMWYYAGVISDAEVPEGARAINFPAGQYLVVAGQAATPGEMFGQLEGKVFGQILPSVKNFAYVGGPNAAVRNTVSEDGVTGEMWVPVVSK</sequence>
<dbReference type="InterPro" id="IPR029441">
    <property type="entry name" value="Cass2"/>
</dbReference>
<dbReference type="InterPro" id="IPR011256">
    <property type="entry name" value="Reg_factor_effector_dom_sf"/>
</dbReference>
<name>A0A0R1W0N8_9LACO</name>
<dbReference type="Proteomes" id="UP000051820">
    <property type="component" value="Unassembled WGS sequence"/>
</dbReference>
<feature type="domain" description="AraC effector-binding" evidence="1">
    <location>
        <begin position="2"/>
        <end position="159"/>
    </location>
</feature>
<dbReference type="PATRIC" id="fig|1423807.3.peg.714"/>
<dbReference type="RefSeq" id="WP_010621088.1">
    <property type="nucleotide sequence ID" value="NZ_AZGF01000019.1"/>
</dbReference>
<protein>
    <submittedName>
        <fullName evidence="2">Transcription activator effector-binding protein</fullName>
    </submittedName>
</protein>
<dbReference type="InterPro" id="IPR010499">
    <property type="entry name" value="AraC_E-bd"/>
</dbReference>
<dbReference type="OrthoDB" id="2242165at2"/>
<evidence type="ECO:0000259" key="1">
    <source>
        <dbReference type="SMART" id="SM00871"/>
    </source>
</evidence>
<organism evidence="2 3">
    <name type="scientific">Paucilactobacillus suebicus DSM 5007 = KCTC 3549</name>
    <dbReference type="NCBI Taxonomy" id="1423807"/>
    <lineage>
        <taxon>Bacteria</taxon>
        <taxon>Bacillati</taxon>
        <taxon>Bacillota</taxon>
        <taxon>Bacilli</taxon>
        <taxon>Lactobacillales</taxon>
        <taxon>Lactobacillaceae</taxon>
        <taxon>Paucilactobacillus</taxon>
    </lineage>
</organism>
<dbReference type="eggNOG" id="COG3708">
    <property type="taxonomic scope" value="Bacteria"/>
</dbReference>
<dbReference type="Gene3D" id="3.20.80.10">
    <property type="entry name" value="Regulatory factor, effector binding domain"/>
    <property type="match status" value="1"/>
</dbReference>
<comment type="caution">
    <text evidence="2">The sequence shown here is derived from an EMBL/GenBank/DDBJ whole genome shotgun (WGS) entry which is preliminary data.</text>
</comment>
<dbReference type="EMBL" id="AZGF01000019">
    <property type="protein sequence ID" value="KRM11406.1"/>
    <property type="molecule type" value="Genomic_DNA"/>
</dbReference>
<dbReference type="STRING" id="1423807.FD16_GL000704"/>
<reference evidence="2 3" key="1">
    <citation type="journal article" date="2015" name="Genome Announc.">
        <title>Expanding the biotechnology potential of lactobacilli through comparative genomics of 213 strains and associated genera.</title>
        <authorList>
            <person name="Sun Z."/>
            <person name="Harris H.M."/>
            <person name="McCann A."/>
            <person name="Guo C."/>
            <person name="Argimon S."/>
            <person name="Zhang W."/>
            <person name="Yang X."/>
            <person name="Jeffery I.B."/>
            <person name="Cooney J.C."/>
            <person name="Kagawa T.F."/>
            <person name="Liu W."/>
            <person name="Song Y."/>
            <person name="Salvetti E."/>
            <person name="Wrobel A."/>
            <person name="Rasinkangas P."/>
            <person name="Parkhill J."/>
            <person name="Rea M.C."/>
            <person name="O'Sullivan O."/>
            <person name="Ritari J."/>
            <person name="Douillard F.P."/>
            <person name="Paul Ross R."/>
            <person name="Yang R."/>
            <person name="Briner A.E."/>
            <person name="Felis G.E."/>
            <person name="de Vos W.M."/>
            <person name="Barrangou R."/>
            <person name="Klaenhammer T.R."/>
            <person name="Caufield P.W."/>
            <person name="Cui Y."/>
            <person name="Zhang H."/>
            <person name="O'Toole P.W."/>
        </authorList>
    </citation>
    <scope>NUCLEOTIDE SEQUENCE [LARGE SCALE GENOMIC DNA]</scope>
    <source>
        <strain evidence="2 3">DSM 5007</strain>
    </source>
</reference>
<evidence type="ECO:0000313" key="2">
    <source>
        <dbReference type="EMBL" id="KRM11406.1"/>
    </source>
</evidence>
<dbReference type="AlphaFoldDB" id="A0A0R1W0N8"/>
<dbReference type="Pfam" id="PF14526">
    <property type="entry name" value="Cass2"/>
    <property type="match status" value="1"/>
</dbReference>
<proteinExistence type="predicted"/>